<dbReference type="RefSeq" id="WP_029095763.1">
    <property type="nucleotide sequence ID" value="NZ_BRLG01000023.1"/>
</dbReference>
<feature type="transmembrane region" description="Helical" evidence="1">
    <location>
        <begin position="38"/>
        <end position="61"/>
    </location>
</feature>
<organism evidence="2 4">
    <name type="scientific">Budvicia aquatica</name>
    <dbReference type="NCBI Taxonomy" id="82979"/>
    <lineage>
        <taxon>Bacteria</taxon>
        <taxon>Pseudomonadati</taxon>
        <taxon>Pseudomonadota</taxon>
        <taxon>Gammaproteobacteria</taxon>
        <taxon>Enterobacterales</taxon>
        <taxon>Budviciaceae</taxon>
        <taxon>Budvicia</taxon>
    </lineage>
</organism>
<gene>
    <name evidence="2" type="ORF">CRN84_16960</name>
    <name evidence="3" type="ORF">NCTC12282_04701</name>
</gene>
<keyword evidence="1" id="KW-1133">Transmembrane helix</keyword>
<keyword evidence="1" id="KW-0812">Transmembrane</keyword>
<evidence type="ECO:0000313" key="4">
    <source>
        <dbReference type="Proteomes" id="UP000224974"/>
    </source>
</evidence>
<name>A0A2C6DNW4_9GAMM</name>
<evidence type="ECO:0000313" key="5">
    <source>
        <dbReference type="Proteomes" id="UP000373449"/>
    </source>
</evidence>
<dbReference type="EMBL" id="PDDX01000001">
    <property type="protein sequence ID" value="PHI30907.1"/>
    <property type="molecule type" value="Genomic_DNA"/>
</dbReference>
<keyword evidence="4" id="KW-1185">Reference proteome</keyword>
<evidence type="ECO:0000256" key="1">
    <source>
        <dbReference type="SAM" id="Phobius"/>
    </source>
</evidence>
<evidence type="ECO:0000313" key="2">
    <source>
        <dbReference type="EMBL" id="PHI30907.1"/>
    </source>
</evidence>
<keyword evidence="1" id="KW-0472">Membrane</keyword>
<proteinExistence type="predicted"/>
<dbReference type="Proteomes" id="UP000373449">
    <property type="component" value="Unassembled WGS sequence"/>
</dbReference>
<sequence length="274" mass="28774">MAIFNGKKSIVFGITGGVAGLLSALLFLATGIPGALASWSISGGFDAALISLFIVMGQSYYQSRTLPAISRLVSVLIQGLVFGAIGGLLVFGFIAFSNSGNIGRIVGWAISGAICGFLVSKKIPNMSAKLAIIAGAIGGAVGCLLMYIHLGYVTGVIATGAAIGIVVASAEVMFRKSWVEVTVYSESLNGNGINMAKQNNQYTLNLGKDAIHVGYSSDMDILLKAKGISMEKEIALITLENDKCFFNDIKAGVKKEIKPNETITIENCEIKFCN</sequence>
<dbReference type="Proteomes" id="UP000224974">
    <property type="component" value="Unassembled WGS sequence"/>
</dbReference>
<dbReference type="AlphaFoldDB" id="A0A2C6DNW4"/>
<dbReference type="EMBL" id="CAADJA010000002">
    <property type="protein sequence ID" value="VFS50817.1"/>
    <property type="molecule type" value="Genomic_DNA"/>
</dbReference>
<feature type="transmembrane region" description="Helical" evidence="1">
    <location>
        <begin position="131"/>
        <end position="150"/>
    </location>
</feature>
<protein>
    <submittedName>
        <fullName evidence="2">Uncharacterized protein</fullName>
    </submittedName>
</protein>
<reference evidence="2" key="2">
    <citation type="submission" date="2017-09" db="EMBL/GenBank/DDBJ databases">
        <title>FDA dAtabase for Regulatory Grade micrObial Sequences (FDA-ARGOS): Supporting development and validation of Infectious Disease Dx tests.</title>
        <authorList>
            <person name="Minogue T."/>
            <person name="Wolcott M."/>
            <person name="Wasieloski L."/>
            <person name="Aguilar W."/>
            <person name="Moore D."/>
            <person name="Tallon L.J."/>
            <person name="Sadzewicz L."/>
            <person name="Ott S."/>
            <person name="Zhao X."/>
            <person name="Nagaraj S."/>
            <person name="Vavikolanu K."/>
            <person name="Aluvathingal J."/>
            <person name="Nadendla S."/>
            <person name="Sichtig H."/>
        </authorList>
    </citation>
    <scope>NUCLEOTIDE SEQUENCE</scope>
    <source>
        <strain evidence="2">FDAARGOS_387</strain>
    </source>
</reference>
<reference evidence="4" key="1">
    <citation type="submission" date="2017-09" db="EMBL/GenBank/DDBJ databases">
        <title>FDA dAtabase for Regulatory Grade micrObial Sequences (FDA-ARGOS): Supporting development and validation of Infectious Disease Dx tests.</title>
        <authorList>
            <person name="Minogue T."/>
            <person name="Wolcott M."/>
            <person name="Wasieloski L."/>
            <person name="Aguilar W."/>
            <person name="Moore D."/>
            <person name="Tallon L."/>
            <person name="Sadzewicz L."/>
            <person name="Ott S."/>
            <person name="Zhao X."/>
            <person name="Nagaraj S."/>
            <person name="Vavikolanu K."/>
            <person name="Aluvathingal J."/>
            <person name="Nadendla S."/>
            <person name="Sichtig H."/>
        </authorList>
    </citation>
    <scope>NUCLEOTIDE SEQUENCE [LARGE SCALE GENOMIC DNA]</scope>
    <source>
        <strain evidence="4">FDAARGOS_387</strain>
    </source>
</reference>
<feature type="transmembrane region" description="Helical" evidence="1">
    <location>
        <begin position="156"/>
        <end position="174"/>
    </location>
</feature>
<dbReference type="STRING" id="1111728.GCA_000427805_03733"/>
<dbReference type="OrthoDB" id="6636278at2"/>
<feature type="transmembrane region" description="Helical" evidence="1">
    <location>
        <begin position="12"/>
        <end position="32"/>
    </location>
</feature>
<feature type="transmembrane region" description="Helical" evidence="1">
    <location>
        <begin position="102"/>
        <end position="119"/>
    </location>
</feature>
<accession>A0A2C6DNW4</accession>
<evidence type="ECO:0000313" key="3">
    <source>
        <dbReference type="EMBL" id="VFS50817.1"/>
    </source>
</evidence>
<feature type="transmembrane region" description="Helical" evidence="1">
    <location>
        <begin position="73"/>
        <end position="96"/>
    </location>
</feature>
<reference evidence="3 5" key="3">
    <citation type="submission" date="2019-03" db="EMBL/GenBank/DDBJ databases">
        <authorList>
            <consortium name="Pathogen Informatics"/>
        </authorList>
    </citation>
    <scope>NUCLEOTIDE SEQUENCE [LARGE SCALE GENOMIC DNA]</scope>
    <source>
        <strain evidence="3 5">NCTC12282</strain>
    </source>
</reference>